<dbReference type="PANTHER" id="PTHR43271">
    <property type="entry name" value="BLL2771 PROTEIN"/>
    <property type="match status" value="1"/>
</dbReference>
<dbReference type="RefSeq" id="WP_184241045.1">
    <property type="nucleotide sequence ID" value="NZ_JACHNA010000001.1"/>
</dbReference>
<feature type="transmembrane region" description="Helical" evidence="9">
    <location>
        <begin position="81"/>
        <end position="101"/>
    </location>
</feature>
<evidence type="ECO:0000256" key="9">
    <source>
        <dbReference type="SAM" id="Phobius"/>
    </source>
</evidence>
<evidence type="ECO:0000259" key="10">
    <source>
        <dbReference type="PROSITE" id="PS50850"/>
    </source>
</evidence>
<feature type="transmembrane region" description="Helical" evidence="9">
    <location>
        <begin position="237"/>
        <end position="255"/>
    </location>
</feature>
<feature type="transmembrane region" description="Helical" evidence="9">
    <location>
        <begin position="171"/>
        <end position="189"/>
    </location>
</feature>
<gene>
    <name evidence="11" type="ORF">HDA30_000541</name>
</gene>
<evidence type="ECO:0000256" key="2">
    <source>
        <dbReference type="ARBA" id="ARBA00008335"/>
    </source>
</evidence>
<dbReference type="Gene3D" id="1.20.1250.20">
    <property type="entry name" value="MFS general substrate transporter like domains"/>
    <property type="match status" value="2"/>
</dbReference>
<feature type="transmembrane region" description="Helical" evidence="9">
    <location>
        <begin position="20"/>
        <end position="38"/>
    </location>
</feature>
<feature type="transmembrane region" description="Helical" evidence="9">
    <location>
        <begin position="379"/>
        <end position="399"/>
    </location>
</feature>
<keyword evidence="3" id="KW-0813">Transport</keyword>
<dbReference type="PRINTS" id="PR01035">
    <property type="entry name" value="TCRTETA"/>
</dbReference>
<protein>
    <submittedName>
        <fullName evidence="11">MFS family permease</fullName>
    </submittedName>
</protein>
<dbReference type="InterPro" id="IPR020846">
    <property type="entry name" value="MFS_dom"/>
</dbReference>
<feature type="transmembrane region" description="Helical" evidence="9">
    <location>
        <begin position="293"/>
        <end position="326"/>
    </location>
</feature>
<dbReference type="PANTHER" id="PTHR43271:SF2">
    <property type="entry name" value="BLL2771 PROTEIN"/>
    <property type="match status" value="1"/>
</dbReference>
<keyword evidence="6 9" id="KW-1133">Transmembrane helix</keyword>
<feature type="transmembrane region" description="Helical" evidence="9">
    <location>
        <begin position="50"/>
        <end position="69"/>
    </location>
</feature>
<sequence>MPARTSRTHRPPLPREIRVLVGAAFIIAIGFGLIAPLLPQYAHSFDASATAAAAVVSAFGLTRLLFAPVSGRLTNRLGETSVYMAGVLIVAASMFLTAFAQTFEQLIAFRALGGIGSTLFTVSAMAFLARKSPPAMRGRVSGAYASAFLIGNIVGPIVGSVLSVFGFRIPFLIYGTALVAAAGLVFVQLKDVRLADRADGDARPSMPLGEAVRLPAYRAVLTSFFSNGWATFGVRNAITPLYAAGAFTTAAIGGWHVDGAMMAGLSLSLFAAGNVTAVTFSSRLSDVHGRKPLILLGLTTTAVFTSVIGLVGSPLLFLLACLLAGAGTGTLNSPQQAAISDMVGQDRKAGPVMSTAQMSADLGAITGPLIAGALADAFGWQWAFLATGAVLAIGALAWLRAPETNRPVTPGGPRTGALPTVVPPPPTSTGPERS</sequence>
<evidence type="ECO:0000256" key="1">
    <source>
        <dbReference type="ARBA" id="ARBA00004651"/>
    </source>
</evidence>
<feature type="transmembrane region" description="Helical" evidence="9">
    <location>
        <begin position="141"/>
        <end position="165"/>
    </location>
</feature>
<evidence type="ECO:0000256" key="7">
    <source>
        <dbReference type="ARBA" id="ARBA00023136"/>
    </source>
</evidence>
<evidence type="ECO:0000256" key="6">
    <source>
        <dbReference type="ARBA" id="ARBA00022989"/>
    </source>
</evidence>
<dbReference type="GO" id="GO:0022857">
    <property type="term" value="F:transmembrane transporter activity"/>
    <property type="evidence" value="ECO:0007669"/>
    <property type="project" value="InterPro"/>
</dbReference>
<keyword evidence="4" id="KW-1003">Cell membrane</keyword>
<comment type="similarity">
    <text evidence="2">Belongs to the major facilitator superfamily.</text>
</comment>
<comment type="subcellular location">
    <subcellularLocation>
        <location evidence="1">Cell membrane</location>
        <topology evidence="1">Multi-pass membrane protein</topology>
    </subcellularLocation>
</comment>
<reference evidence="11 12" key="1">
    <citation type="submission" date="2020-08" db="EMBL/GenBank/DDBJ databases">
        <title>Sequencing the genomes of 1000 actinobacteria strains.</title>
        <authorList>
            <person name="Klenk H.-P."/>
        </authorList>
    </citation>
    <scope>NUCLEOTIDE SEQUENCE [LARGE SCALE GENOMIC DNA]</scope>
    <source>
        <strain evidence="11 12">DSM 23974</strain>
    </source>
</reference>
<dbReference type="AlphaFoldDB" id="A0A7W7M2S2"/>
<evidence type="ECO:0000256" key="4">
    <source>
        <dbReference type="ARBA" id="ARBA00022475"/>
    </source>
</evidence>
<dbReference type="Proteomes" id="UP000540191">
    <property type="component" value="Unassembled WGS sequence"/>
</dbReference>
<dbReference type="CDD" id="cd17325">
    <property type="entry name" value="MFS_MdtG_SLC18_like"/>
    <property type="match status" value="1"/>
</dbReference>
<feature type="transmembrane region" description="Helical" evidence="9">
    <location>
        <begin position="261"/>
        <end position="281"/>
    </location>
</feature>
<keyword evidence="12" id="KW-1185">Reference proteome</keyword>
<dbReference type="InterPro" id="IPR001958">
    <property type="entry name" value="Tet-R_TetA/multi-R_MdtG-like"/>
</dbReference>
<organism evidence="11 12">
    <name type="scientific">Micrococcus cohnii</name>
    <dbReference type="NCBI Taxonomy" id="993416"/>
    <lineage>
        <taxon>Bacteria</taxon>
        <taxon>Bacillati</taxon>
        <taxon>Actinomycetota</taxon>
        <taxon>Actinomycetes</taxon>
        <taxon>Micrococcales</taxon>
        <taxon>Micrococcaceae</taxon>
        <taxon>Micrococcus</taxon>
    </lineage>
</organism>
<evidence type="ECO:0000256" key="3">
    <source>
        <dbReference type="ARBA" id="ARBA00022448"/>
    </source>
</evidence>
<evidence type="ECO:0000313" key="11">
    <source>
        <dbReference type="EMBL" id="MBB4735033.1"/>
    </source>
</evidence>
<evidence type="ECO:0000256" key="5">
    <source>
        <dbReference type="ARBA" id="ARBA00022692"/>
    </source>
</evidence>
<evidence type="ECO:0000313" key="12">
    <source>
        <dbReference type="Proteomes" id="UP000540191"/>
    </source>
</evidence>
<dbReference type="EMBL" id="JACHNA010000001">
    <property type="protein sequence ID" value="MBB4735033.1"/>
    <property type="molecule type" value="Genomic_DNA"/>
</dbReference>
<comment type="caution">
    <text evidence="11">The sequence shown here is derived from an EMBL/GenBank/DDBJ whole genome shotgun (WGS) entry which is preliminary data.</text>
</comment>
<dbReference type="SUPFAM" id="SSF103473">
    <property type="entry name" value="MFS general substrate transporter"/>
    <property type="match status" value="1"/>
</dbReference>
<proteinExistence type="inferred from homology"/>
<dbReference type="InterPro" id="IPR011701">
    <property type="entry name" value="MFS"/>
</dbReference>
<feature type="transmembrane region" description="Helical" evidence="9">
    <location>
        <begin position="107"/>
        <end position="129"/>
    </location>
</feature>
<keyword evidence="5 9" id="KW-0812">Transmembrane</keyword>
<evidence type="ECO:0000256" key="8">
    <source>
        <dbReference type="SAM" id="MobiDB-lite"/>
    </source>
</evidence>
<dbReference type="Pfam" id="PF07690">
    <property type="entry name" value="MFS_1"/>
    <property type="match status" value="2"/>
</dbReference>
<dbReference type="GO" id="GO:0005886">
    <property type="term" value="C:plasma membrane"/>
    <property type="evidence" value="ECO:0007669"/>
    <property type="project" value="UniProtKB-SubCell"/>
</dbReference>
<dbReference type="InterPro" id="IPR036259">
    <property type="entry name" value="MFS_trans_sf"/>
</dbReference>
<feature type="domain" description="Major facilitator superfamily (MFS) profile" evidence="10">
    <location>
        <begin position="16"/>
        <end position="406"/>
    </location>
</feature>
<dbReference type="PROSITE" id="PS50850">
    <property type="entry name" value="MFS"/>
    <property type="match status" value="1"/>
</dbReference>
<name>A0A7W7M2S2_9MICC</name>
<feature type="region of interest" description="Disordered" evidence="8">
    <location>
        <begin position="405"/>
        <end position="434"/>
    </location>
</feature>
<accession>A0A7W7M2S2</accession>
<keyword evidence="7 9" id="KW-0472">Membrane</keyword>